<keyword evidence="2" id="KW-0472">Membrane</keyword>
<keyword evidence="4" id="KW-1185">Reference proteome</keyword>
<proteinExistence type="predicted"/>
<accession>A0A2V5I6S2</accession>
<gene>
    <name evidence="3" type="ORF">BP00DRAFT_427145</name>
</gene>
<evidence type="ECO:0000313" key="4">
    <source>
        <dbReference type="Proteomes" id="UP000248817"/>
    </source>
</evidence>
<feature type="compositionally biased region" description="Basic and acidic residues" evidence="1">
    <location>
        <begin position="138"/>
        <end position="155"/>
    </location>
</feature>
<keyword evidence="2" id="KW-0812">Transmembrane</keyword>
<organism evidence="3 4">
    <name type="scientific">Aspergillus indologenus CBS 114.80</name>
    <dbReference type="NCBI Taxonomy" id="1450541"/>
    <lineage>
        <taxon>Eukaryota</taxon>
        <taxon>Fungi</taxon>
        <taxon>Dikarya</taxon>
        <taxon>Ascomycota</taxon>
        <taxon>Pezizomycotina</taxon>
        <taxon>Eurotiomycetes</taxon>
        <taxon>Eurotiomycetidae</taxon>
        <taxon>Eurotiales</taxon>
        <taxon>Aspergillaceae</taxon>
        <taxon>Aspergillus</taxon>
        <taxon>Aspergillus subgen. Circumdati</taxon>
    </lineage>
</organism>
<dbReference type="Proteomes" id="UP000248817">
    <property type="component" value="Unassembled WGS sequence"/>
</dbReference>
<reference evidence="3 4" key="1">
    <citation type="submission" date="2018-02" db="EMBL/GenBank/DDBJ databases">
        <title>The genomes of Aspergillus section Nigri reveals drivers in fungal speciation.</title>
        <authorList>
            <consortium name="DOE Joint Genome Institute"/>
            <person name="Vesth T.C."/>
            <person name="Nybo J."/>
            <person name="Theobald S."/>
            <person name="Brandl J."/>
            <person name="Frisvad J.C."/>
            <person name="Nielsen K.F."/>
            <person name="Lyhne E.K."/>
            <person name="Kogle M.E."/>
            <person name="Kuo A."/>
            <person name="Riley R."/>
            <person name="Clum A."/>
            <person name="Nolan M."/>
            <person name="Lipzen A."/>
            <person name="Salamov A."/>
            <person name="Henrissat B."/>
            <person name="Wiebenga A."/>
            <person name="De vries R.P."/>
            <person name="Grigoriev I.V."/>
            <person name="Mortensen U.H."/>
            <person name="Andersen M.R."/>
            <person name="Baker S.E."/>
        </authorList>
    </citation>
    <scope>NUCLEOTIDE SEQUENCE [LARGE SCALE GENOMIC DNA]</scope>
    <source>
        <strain evidence="3 4">CBS 114.80</strain>
    </source>
</reference>
<dbReference type="EMBL" id="KZ825526">
    <property type="protein sequence ID" value="PYI29763.1"/>
    <property type="molecule type" value="Genomic_DNA"/>
</dbReference>
<name>A0A2V5I6S2_9EURO</name>
<feature type="transmembrane region" description="Helical" evidence="2">
    <location>
        <begin position="12"/>
        <end position="35"/>
    </location>
</feature>
<evidence type="ECO:0000256" key="1">
    <source>
        <dbReference type="SAM" id="MobiDB-lite"/>
    </source>
</evidence>
<sequence length="290" mass="32079">MLTTRTTTINRILTTLLAANIFLPAGTALILRKLWFLMDVPDNHRREWTVRNRNLWSDLDLFLGVFFLVQVDAFLEEVKGVARYTVMRQLCLAQPSLVVLAEYLEEGRWKRGGTFAPGSGGASSAVGQEEEDSGTKGADGRDGTDGDMPEAKDGNAGRAGAVGDGVTGPAVPEDPEPTAPTTPTAAPTTTAPSSSTPTEEDLGPLQYEYYGRKNTPHEIKLLRPDQWIMRELLHRGLDLQKMYKLVFGDGGREQFETPGIAGQRVTWDEQMRTATLRSQVDWMEVVRLDR</sequence>
<evidence type="ECO:0000313" key="3">
    <source>
        <dbReference type="EMBL" id="PYI29763.1"/>
    </source>
</evidence>
<feature type="compositionally biased region" description="Low complexity" evidence="1">
    <location>
        <begin position="179"/>
        <end position="197"/>
    </location>
</feature>
<feature type="compositionally biased region" description="Low complexity" evidence="1">
    <location>
        <begin position="115"/>
        <end position="127"/>
    </location>
</feature>
<feature type="region of interest" description="Disordered" evidence="1">
    <location>
        <begin position="115"/>
        <end position="202"/>
    </location>
</feature>
<evidence type="ECO:0000256" key="2">
    <source>
        <dbReference type="SAM" id="Phobius"/>
    </source>
</evidence>
<keyword evidence="2" id="KW-1133">Transmembrane helix</keyword>
<dbReference type="AlphaFoldDB" id="A0A2V5I6S2"/>
<protein>
    <submittedName>
        <fullName evidence="3">Uncharacterized protein</fullName>
    </submittedName>
</protein>